<feature type="binding site" evidence="21">
    <location>
        <position position="71"/>
    </location>
    <ligand>
        <name>substrate</name>
    </ligand>
</feature>
<dbReference type="OrthoDB" id="9796011at2"/>
<keyword evidence="11 22" id="KW-0547">Nucleotide-binding</keyword>
<feature type="binding site" evidence="21">
    <location>
        <begin position="15"/>
        <end position="20"/>
    </location>
    <ligand>
        <name>substrate</name>
    </ligand>
</feature>
<keyword evidence="14 23" id="KW-0460">Magnesium</keyword>
<dbReference type="GO" id="GO:0005524">
    <property type="term" value="F:ATP binding"/>
    <property type="evidence" value="ECO:0007669"/>
    <property type="project" value="UniProtKB-KW"/>
</dbReference>
<feature type="binding site" evidence="21">
    <location>
        <position position="57"/>
    </location>
    <ligand>
        <name>substrate</name>
    </ligand>
</feature>
<protein>
    <recommendedName>
        <fullName evidence="4 24">Diacylglycerol kinase</fullName>
        <ecNumber evidence="3 24">2.7.1.107</ecNumber>
    </recommendedName>
</protein>
<dbReference type="STRING" id="867345.SAMN05421693_10299"/>
<feature type="binding site" evidence="23">
    <location>
        <position position="30"/>
    </location>
    <ligand>
        <name>a divalent metal cation</name>
        <dbReference type="ChEBI" id="CHEBI:60240"/>
    </ligand>
</feature>
<dbReference type="GO" id="GO:0005886">
    <property type="term" value="C:plasma membrane"/>
    <property type="evidence" value="ECO:0007669"/>
    <property type="project" value="UniProtKB-SubCell"/>
</dbReference>
<keyword evidence="7 24" id="KW-0997">Cell inner membrane</keyword>
<keyword evidence="17 24" id="KW-0472">Membrane</keyword>
<evidence type="ECO:0000256" key="19">
    <source>
        <dbReference type="ARBA" id="ARBA00023264"/>
    </source>
</evidence>
<evidence type="ECO:0000313" key="25">
    <source>
        <dbReference type="EMBL" id="SEP62521.1"/>
    </source>
</evidence>
<dbReference type="InterPro" id="IPR033718">
    <property type="entry name" value="DAGK_prok"/>
</dbReference>
<feature type="binding site" evidence="22">
    <location>
        <position position="78"/>
    </location>
    <ligand>
        <name>ATP</name>
        <dbReference type="ChEBI" id="CHEBI:30616"/>
    </ligand>
</feature>
<name>A0A1H8ZDS3_9GAMM</name>
<comment type="catalytic activity">
    <reaction evidence="24">
        <text>a 1,2-diacyl-sn-glycerol + ATP = a 1,2-diacyl-sn-glycero-3-phosphate + ADP + H(+)</text>
        <dbReference type="Rhea" id="RHEA:10272"/>
        <dbReference type="ChEBI" id="CHEBI:15378"/>
        <dbReference type="ChEBI" id="CHEBI:17815"/>
        <dbReference type="ChEBI" id="CHEBI:30616"/>
        <dbReference type="ChEBI" id="CHEBI:58608"/>
        <dbReference type="ChEBI" id="CHEBI:456216"/>
        <dbReference type="EC" id="2.7.1.107"/>
    </reaction>
</comment>
<dbReference type="GO" id="GO:0004143">
    <property type="term" value="F:ATP-dependent diacylglycerol kinase activity"/>
    <property type="evidence" value="ECO:0007669"/>
    <property type="project" value="UniProtKB-EC"/>
</dbReference>
<feature type="binding site" evidence="21">
    <location>
        <position position="11"/>
    </location>
    <ligand>
        <name>substrate</name>
    </ligand>
</feature>
<evidence type="ECO:0000256" key="4">
    <source>
        <dbReference type="ARBA" id="ARBA00017575"/>
    </source>
</evidence>
<keyword evidence="6" id="KW-0444">Lipid biosynthesis</keyword>
<evidence type="ECO:0000256" key="8">
    <source>
        <dbReference type="ARBA" id="ARBA00022679"/>
    </source>
</evidence>
<keyword evidence="13 22" id="KW-0067">ATP-binding</keyword>
<sequence>MAYSGNRGLTRIIKAAGYSWKGLRSTFRHEAAFRQELLAMIVLVPLALWLGDNGVERALLIGSLFLILIVELLNSGIEAAIDRIGRDYHDLSARAKDMGSAAVLLSILHAVVVWLLVLI</sequence>
<feature type="active site" description="Proton acceptor" evidence="20">
    <location>
        <position position="71"/>
    </location>
</feature>
<keyword evidence="8 24" id="KW-0808">Transferase</keyword>
<evidence type="ECO:0000256" key="15">
    <source>
        <dbReference type="ARBA" id="ARBA00022989"/>
    </source>
</evidence>
<feature type="binding site" evidence="22">
    <location>
        <position position="11"/>
    </location>
    <ligand>
        <name>ATP</name>
        <dbReference type="ChEBI" id="CHEBI:30616"/>
    </ligand>
</feature>
<dbReference type="EMBL" id="FOFO01000002">
    <property type="protein sequence ID" value="SEP62521.1"/>
    <property type="molecule type" value="Genomic_DNA"/>
</dbReference>
<dbReference type="RefSeq" id="WP_090202834.1">
    <property type="nucleotide sequence ID" value="NZ_FOFO01000002.1"/>
</dbReference>
<dbReference type="PANTHER" id="PTHR34299:SF1">
    <property type="entry name" value="DIACYLGLYCEROL KINASE"/>
    <property type="match status" value="1"/>
</dbReference>
<feature type="binding site" evidence="22">
    <location>
        <position position="18"/>
    </location>
    <ligand>
        <name>ATP</name>
        <dbReference type="ChEBI" id="CHEBI:30616"/>
    </ligand>
</feature>
<evidence type="ECO:0000256" key="24">
    <source>
        <dbReference type="RuleBase" id="RU363065"/>
    </source>
</evidence>
<evidence type="ECO:0000313" key="26">
    <source>
        <dbReference type="Proteomes" id="UP000199496"/>
    </source>
</evidence>
<feature type="binding site" evidence="23">
    <location>
        <position position="78"/>
    </location>
    <ligand>
        <name>a divalent metal cation</name>
        <dbReference type="ChEBI" id="CHEBI:60240"/>
    </ligand>
</feature>
<dbReference type="GO" id="GO:0006654">
    <property type="term" value="P:phosphatidic acid biosynthetic process"/>
    <property type="evidence" value="ECO:0007669"/>
    <property type="project" value="InterPro"/>
</dbReference>
<feature type="binding site" evidence="22">
    <location>
        <begin position="96"/>
        <end position="97"/>
    </location>
    <ligand>
        <name>ATP</name>
        <dbReference type="ChEBI" id="CHEBI:30616"/>
    </ligand>
</feature>
<evidence type="ECO:0000256" key="9">
    <source>
        <dbReference type="ARBA" id="ARBA00022692"/>
    </source>
</evidence>
<comment type="function">
    <text evidence="24">Catalyzes the ATP-dependent phosphorylation of sn-l,2-diacylglycerol (DAG) to phosphatidic acid. Involved in the recycling of diacylglycerol produced as a by-product during membrane-derived oligosaccharide (MDO) biosynthesis.</text>
</comment>
<feature type="transmembrane region" description="Helical" evidence="24">
    <location>
        <begin position="31"/>
        <end position="51"/>
    </location>
</feature>
<dbReference type="PANTHER" id="PTHR34299">
    <property type="entry name" value="DIACYLGLYCEROL KINASE"/>
    <property type="match status" value="1"/>
</dbReference>
<evidence type="ECO:0000256" key="3">
    <source>
        <dbReference type="ARBA" id="ARBA00012133"/>
    </source>
</evidence>
<evidence type="ECO:0000256" key="14">
    <source>
        <dbReference type="ARBA" id="ARBA00022842"/>
    </source>
</evidence>
<dbReference type="AlphaFoldDB" id="A0A1H8ZDS3"/>
<dbReference type="Proteomes" id="UP000199496">
    <property type="component" value="Unassembled WGS sequence"/>
</dbReference>
<keyword evidence="12 24" id="KW-0418">Kinase</keyword>
<comment type="subcellular location">
    <subcellularLocation>
        <location evidence="1 24">Cell inner membrane</location>
        <topology evidence="1 24">Multi-pass membrane protein</topology>
    </subcellularLocation>
</comment>
<feature type="binding site" evidence="21">
    <location>
        <position position="100"/>
    </location>
    <ligand>
        <name>substrate</name>
    </ligand>
</feature>
<evidence type="ECO:0000256" key="2">
    <source>
        <dbReference type="ARBA" id="ARBA00005967"/>
    </source>
</evidence>
<keyword evidence="10 23" id="KW-0479">Metal-binding</keyword>
<evidence type="ECO:0000256" key="13">
    <source>
        <dbReference type="ARBA" id="ARBA00022840"/>
    </source>
</evidence>
<evidence type="ECO:0000256" key="1">
    <source>
        <dbReference type="ARBA" id="ARBA00004429"/>
    </source>
</evidence>
<keyword evidence="5" id="KW-1003">Cell membrane</keyword>
<comment type="similarity">
    <text evidence="2 24">Belongs to the bacterial diacylglycerol kinase family.</text>
</comment>
<feature type="binding site" evidence="22">
    <location>
        <position position="30"/>
    </location>
    <ligand>
        <name>ATP</name>
        <dbReference type="ChEBI" id="CHEBI:30616"/>
    </ligand>
</feature>
<feature type="binding site" evidence="21">
    <location>
        <begin position="32"/>
        <end position="36"/>
    </location>
    <ligand>
        <name>substrate</name>
    </ligand>
</feature>
<keyword evidence="15 24" id="KW-1133">Transmembrane helix</keyword>
<keyword evidence="26" id="KW-1185">Reference proteome</keyword>
<dbReference type="CDD" id="cd14264">
    <property type="entry name" value="DAGK_IM"/>
    <property type="match status" value="1"/>
</dbReference>
<dbReference type="GO" id="GO:0046872">
    <property type="term" value="F:metal ion binding"/>
    <property type="evidence" value="ECO:0007669"/>
    <property type="project" value="UniProtKB-KW"/>
</dbReference>
<dbReference type="Pfam" id="PF01219">
    <property type="entry name" value="DAGK_prokar"/>
    <property type="match status" value="1"/>
</dbReference>
<keyword evidence="9 24" id="KW-0812">Transmembrane</keyword>
<dbReference type="InterPro" id="IPR000829">
    <property type="entry name" value="DAGK"/>
</dbReference>
<evidence type="ECO:0000256" key="21">
    <source>
        <dbReference type="PIRSR" id="PIRSR600829-2"/>
    </source>
</evidence>
<gene>
    <name evidence="25" type="ORF">SAMN05421693_10299</name>
</gene>
<evidence type="ECO:0000256" key="10">
    <source>
        <dbReference type="ARBA" id="ARBA00022723"/>
    </source>
</evidence>
<keyword evidence="19 24" id="KW-1208">Phospholipid metabolism</keyword>
<evidence type="ECO:0000256" key="18">
    <source>
        <dbReference type="ARBA" id="ARBA00023209"/>
    </source>
</evidence>
<dbReference type="EC" id="2.7.1.107" evidence="3 24"/>
<feature type="transmembrane region" description="Helical" evidence="24">
    <location>
        <begin position="98"/>
        <end position="117"/>
    </location>
</feature>
<evidence type="ECO:0000256" key="17">
    <source>
        <dbReference type="ARBA" id="ARBA00023136"/>
    </source>
</evidence>
<dbReference type="Gene3D" id="1.10.287.3610">
    <property type="match status" value="1"/>
</dbReference>
<organism evidence="25 26">
    <name type="scientific">Ectothiorhodospira magna</name>
    <dbReference type="NCBI Taxonomy" id="867345"/>
    <lineage>
        <taxon>Bacteria</taxon>
        <taxon>Pseudomonadati</taxon>
        <taxon>Pseudomonadota</taxon>
        <taxon>Gammaproteobacteria</taxon>
        <taxon>Chromatiales</taxon>
        <taxon>Ectothiorhodospiraceae</taxon>
        <taxon>Ectothiorhodospira</taxon>
    </lineage>
</organism>
<reference evidence="25 26" key="1">
    <citation type="submission" date="2016-10" db="EMBL/GenBank/DDBJ databases">
        <authorList>
            <person name="de Groot N.N."/>
        </authorList>
    </citation>
    <scope>NUCLEOTIDE SEQUENCE [LARGE SCALE GENOMIC DNA]</scope>
    <source>
        <strain evidence="25 26">B7-7</strain>
    </source>
</reference>
<accession>A0A1H8ZDS3</accession>
<evidence type="ECO:0000256" key="5">
    <source>
        <dbReference type="ARBA" id="ARBA00022475"/>
    </source>
</evidence>
<feature type="transmembrane region" description="Helical" evidence="24">
    <location>
        <begin position="57"/>
        <end position="77"/>
    </location>
</feature>
<evidence type="ECO:0000256" key="11">
    <source>
        <dbReference type="ARBA" id="ARBA00022741"/>
    </source>
</evidence>
<evidence type="ECO:0000256" key="23">
    <source>
        <dbReference type="PIRSR" id="PIRSR600829-4"/>
    </source>
</evidence>
<keyword evidence="18" id="KW-0594">Phospholipid biosynthesis</keyword>
<evidence type="ECO:0000256" key="22">
    <source>
        <dbReference type="PIRSR" id="PIRSR600829-3"/>
    </source>
</evidence>
<comment type="cofactor">
    <cofactor evidence="23">
        <name>Mg(2+)</name>
        <dbReference type="ChEBI" id="CHEBI:18420"/>
    </cofactor>
    <text evidence="23">Mn(2+), Zn(2+), Cd(2+) and Co(2+) support activity to lesser extents.</text>
</comment>
<proteinExistence type="inferred from homology"/>
<evidence type="ECO:0000256" key="20">
    <source>
        <dbReference type="PIRSR" id="PIRSR600829-1"/>
    </source>
</evidence>
<evidence type="ECO:0000256" key="7">
    <source>
        <dbReference type="ARBA" id="ARBA00022519"/>
    </source>
</evidence>
<evidence type="ECO:0000256" key="6">
    <source>
        <dbReference type="ARBA" id="ARBA00022516"/>
    </source>
</evidence>
<dbReference type="InterPro" id="IPR036945">
    <property type="entry name" value="DAGK_sf"/>
</dbReference>
<keyword evidence="16 24" id="KW-0443">Lipid metabolism</keyword>
<evidence type="ECO:0000256" key="16">
    <source>
        <dbReference type="ARBA" id="ARBA00023098"/>
    </source>
</evidence>
<evidence type="ECO:0000256" key="12">
    <source>
        <dbReference type="ARBA" id="ARBA00022777"/>
    </source>
</evidence>